<dbReference type="GeneID" id="4617293"/>
<dbReference type="HOGENOM" id="CLU_2476138_0_0_2"/>
<protein>
    <submittedName>
        <fullName evidence="1">Uncharacterized protein</fullName>
    </submittedName>
</protein>
<sequence length="84" mass="9519">MSTYIIQIDNVHIECDMEYGVSKDIVCKVVGVSHECLDDTIRKIGLEDYVKVEDNTLYILTSIFKTGKTPGEVIKEIAMLSRFC</sequence>
<keyword evidence="2" id="KW-1185">Reference proteome</keyword>
<gene>
    <name evidence="1" type="ordered locus">Pisl_0843</name>
</gene>
<dbReference type="STRING" id="384616.Pisl_0843"/>
<reference evidence="1" key="1">
    <citation type="submission" date="2006-12" db="EMBL/GenBank/DDBJ databases">
        <title>Complete sequence of Pyrobaculum islandicum DSM 4184.</title>
        <authorList>
            <person name="Copeland A."/>
            <person name="Lucas S."/>
            <person name="Lapidus A."/>
            <person name="Barry K."/>
            <person name="Detter J.C."/>
            <person name="Glavina del Rio T."/>
            <person name="Dalin E."/>
            <person name="Tice H."/>
            <person name="Pitluck S."/>
            <person name="Meincke L."/>
            <person name="Brettin T."/>
            <person name="Bruce D."/>
            <person name="Han C."/>
            <person name="Tapia R."/>
            <person name="Gilna P."/>
            <person name="Schmutz J."/>
            <person name="Larimer F."/>
            <person name="Land M."/>
            <person name="Hauser L."/>
            <person name="Kyrpides N."/>
            <person name="Mikhailova N."/>
            <person name="Cozen A.E."/>
            <person name="Fitz-Gibbon S.T."/>
            <person name="House C.H."/>
            <person name="Saltikov C."/>
            <person name="Lowe T."/>
            <person name="Richardson P."/>
        </authorList>
    </citation>
    <scope>NUCLEOTIDE SEQUENCE [LARGE SCALE GENOMIC DNA]</scope>
    <source>
        <strain evidence="1">DSM 4184</strain>
    </source>
</reference>
<dbReference type="KEGG" id="pis:Pisl_0843"/>
<dbReference type="AlphaFoldDB" id="A1RST7"/>
<organism evidence="1 2">
    <name type="scientific">Pyrobaculum islandicum (strain DSM 4184 / JCM 9189 / GEO3)</name>
    <dbReference type="NCBI Taxonomy" id="384616"/>
    <lineage>
        <taxon>Archaea</taxon>
        <taxon>Thermoproteota</taxon>
        <taxon>Thermoprotei</taxon>
        <taxon>Thermoproteales</taxon>
        <taxon>Thermoproteaceae</taxon>
        <taxon>Pyrobaculum</taxon>
    </lineage>
</organism>
<evidence type="ECO:0000313" key="1">
    <source>
        <dbReference type="EMBL" id="ABL88019.1"/>
    </source>
</evidence>
<proteinExistence type="predicted"/>
<dbReference type="OrthoDB" id="28629at2157"/>
<dbReference type="Proteomes" id="UP000002595">
    <property type="component" value="Chromosome"/>
</dbReference>
<evidence type="ECO:0000313" key="2">
    <source>
        <dbReference type="Proteomes" id="UP000002595"/>
    </source>
</evidence>
<dbReference type="EMBL" id="CP000504">
    <property type="protein sequence ID" value="ABL88019.1"/>
    <property type="molecule type" value="Genomic_DNA"/>
</dbReference>
<dbReference type="eggNOG" id="arCOG05572">
    <property type="taxonomic scope" value="Archaea"/>
</dbReference>
<accession>A1RST7</accession>
<dbReference type="RefSeq" id="WP_011762595.1">
    <property type="nucleotide sequence ID" value="NC_008701.1"/>
</dbReference>
<name>A1RST7_PYRIL</name>